<sequence>MNPEMVEVLQDCYEEYSYSETETEPAIDPTISESVAEPSVNTTFISANIPDDFTLCLLKIAKALRPELAATEQCSTSMPQVCPLVDPLAVPPTKPNKAIPQPPVTKPPVLSDKPINSTKPVKPIMPTKPIAKPAKPNENPQVVPKHTKQIRSIVTSTPVIPEPSVVKPIMTLPNKPINRSTQLCQSEPKTLPSKPLEKPVTPATKPTQPVVPSKVNRANEALSKASSRQASGSTNKTRIPLLSPTPIREVDPKLASCLNTCNYYL</sequence>
<feature type="compositionally biased region" description="Pro residues" evidence="1">
    <location>
        <begin position="95"/>
        <end position="106"/>
    </location>
</feature>
<evidence type="ECO:0000313" key="3">
    <source>
        <dbReference type="Proteomes" id="UP000274504"/>
    </source>
</evidence>
<feature type="region of interest" description="Disordered" evidence="1">
    <location>
        <begin position="171"/>
        <end position="243"/>
    </location>
</feature>
<dbReference type="Proteomes" id="UP000274504">
    <property type="component" value="Unassembled WGS sequence"/>
</dbReference>
<name>A0A0R3SEY9_HYMDI</name>
<dbReference type="EMBL" id="UYSG01001007">
    <property type="protein sequence ID" value="VDL31353.1"/>
    <property type="molecule type" value="Genomic_DNA"/>
</dbReference>
<evidence type="ECO:0000313" key="4">
    <source>
        <dbReference type="WBParaSite" id="HDID_0000337101-mRNA-1"/>
    </source>
</evidence>
<dbReference type="AlphaFoldDB" id="A0A0R3SEY9"/>
<accession>A0A0R3SEY9</accession>
<feature type="region of interest" description="Disordered" evidence="1">
    <location>
        <begin position="95"/>
        <end position="144"/>
    </location>
</feature>
<protein>
    <submittedName>
        <fullName evidence="4">Extensin-like</fullName>
    </submittedName>
</protein>
<evidence type="ECO:0000313" key="2">
    <source>
        <dbReference type="EMBL" id="VDL31353.1"/>
    </source>
</evidence>
<proteinExistence type="predicted"/>
<evidence type="ECO:0000256" key="1">
    <source>
        <dbReference type="SAM" id="MobiDB-lite"/>
    </source>
</evidence>
<gene>
    <name evidence="2" type="ORF">HDID_LOCUS3369</name>
</gene>
<reference evidence="2 3" key="2">
    <citation type="submission" date="2018-11" db="EMBL/GenBank/DDBJ databases">
        <authorList>
            <consortium name="Pathogen Informatics"/>
        </authorList>
    </citation>
    <scope>NUCLEOTIDE SEQUENCE [LARGE SCALE GENOMIC DNA]</scope>
</reference>
<reference evidence="4" key="1">
    <citation type="submission" date="2017-02" db="UniProtKB">
        <authorList>
            <consortium name="WormBaseParasite"/>
        </authorList>
    </citation>
    <scope>IDENTIFICATION</scope>
</reference>
<feature type="compositionally biased region" description="Polar residues" evidence="1">
    <location>
        <begin position="224"/>
        <end position="237"/>
    </location>
</feature>
<dbReference type="WBParaSite" id="HDID_0000337101-mRNA-1">
    <property type="protein sequence ID" value="HDID_0000337101-mRNA-1"/>
    <property type="gene ID" value="HDID_0000337101"/>
</dbReference>
<feature type="compositionally biased region" description="Polar residues" evidence="1">
    <location>
        <begin position="177"/>
        <end position="188"/>
    </location>
</feature>
<organism evidence="4">
    <name type="scientific">Hymenolepis diminuta</name>
    <name type="common">Rat tapeworm</name>
    <dbReference type="NCBI Taxonomy" id="6216"/>
    <lineage>
        <taxon>Eukaryota</taxon>
        <taxon>Metazoa</taxon>
        <taxon>Spiralia</taxon>
        <taxon>Lophotrochozoa</taxon>
        <taxon>Platyhelminthes</taxon>
        <taxon>Cestoda</taxon>
        <taxon>Eucestoda</taxon>
        <taxon>Cyclophyllidea</taxon>
        <taxon>Hymenolepididae</taxon>
        <taxon>Hymenolepis</taxon>
    </lineage>
</organism>